<dbReference type="InterPro" id="IPR014710">
    <property type="entry name" value="RmlC-like_jellyroll"/>
</dbReference>
<dbReference type="OrthoDB" id="9800082at2"/>
<keyword evidence="4" id="KW-1185">Reference proteome</keyword>
<dbReference type="Proteomes" id="UP000182413">
    <property type="component" value="Unassembled WGS sequence"/>
</dbReference>
<evidence type="ECO:0000313" key="2">
    <source>
        <dbReference type="EMBL" id="SDF00316.1"/>
    </source>
</evidence>
<proteinExistence type="predicted"/>
<protein>
    <submittedName>
        <fullName evidence="1">HutD family protein</fullName>
    </submittedName>
</protein>
<dbReference type="Pfam" id="PF05962">
    <property type="entry name" value="HutD"/>
    <property type="match status" value="1"/>
</dbReference>
<sequence length="206" mass="22145">MPCSLLDLATARVMPWKNGSGETLELAIAPPGAGLEDFQWRISSARVGAAGSFSSFADVDRSLALLTGAGLRLRRGDGRVEELHASGAVAAFPGEEAITAELVDGPVCDLNLMTRRGAWRHRIKSLRLHGQQEVKNDTELMLLWCQAGTGIECRLPSGEKRLLESGQGLLLDNLPGLLELHAQQPALLYLASLQRETSGSRAVIKP</sequence>
<dbReference type="EMBL" id="JAWXXP010000001">
    <property type="protein sequence ID" value="MDX5993735.1"/>
    <property type="molecule type" value="Genomic_DNA"/>
</dbReference>
<reference evidence="1 4" key="2">
    <citation type="submission" date="2023-11" db="EMBL/GenBank/DDBJ databases">
        <title>MicrobeMod: A computational toolkit for identifying prokaryotic methylation and restriction-modification with nanopore sequencing.</title>
        <authorList>
            <person name="Crits-Christoph A."/>
            <person name="Kang S.C."/>
            <person name="Lee H."/>
            <person name="Ostrov N."/>
        </authorList>
    </citation>
    <scope>NUCLEOTIDE SEQUENCE [LARGE SCALE GENOMIC DNA]</scope>
    <source>
        <strain evidence="1 4">ATCC BAA-571</strain>
    </source>
</reference>
<dbReference type="Gene3D" id="2.60.120.10">
    <property type="entry name" value="Jelly Rolls"/>
    <property type="match status" value="1"/>
</dbReference>
<dbReference type="Proteomes" id="UP001278050">
    <property type="component" value="Unassembled WGS sequence"/>
</dbReference>
<dbReference type="PANTHER" id="PTHR37943">
    <property type="entry name" value="PROTEIN VES"/>
    <property type="match status" value="1"/>
</dbReference>
<reference evidence="2 3" key="1">
    <citation type="submission" date="2016-10" db="EMBL/GenBank/DDBJ databases">
        <authorList>
            <person name="de Groot N.N."/>
        </authorList>
    </citation>
    <scope>NUCLEOTIDE SEQUENCE [LARGE SCALE GENOMIC DNA]</scope>
    <source>
        <strain evidence="2 3">JCM 10630</strain>
    </source>
</reference>
<gene>
    <name evidence="2" type="ORF">SAMN05216575_105102</name>
    <name evidence="1" type="ORF">SIM71_16825</name>
</gene>
<evidence type="ECO:0000313" key="3">
    <source>
        <dbReference type="Proteomes" id="UP000182413"/>
    </source>
</evidence>
<evidence type="ECO:0000313" key="4">
    <source>
        <dbReference type="Proteomes" id="UP001278050"/>
    </source>
</evidence>
<dbReference type="RefSeq" id="WP_074679757.1">
    <property type="nucleotide sequence ID" value="NZ_CBCSET010000007.1"/>
</dbReference>
<dbReference type="InterPro" id="IPR011051">
    <property type="entry name" value="RmlC_Cupin_sf"/>
</dbReference>
<dbReference type="AlphaFoldDB" id="A0A1G7HJ09"/>
<evidence type="ECO:0000313" key="1">
    <source>
        <dbReference type="EMBL" id="MDX5993735.1"/>
    </source>
</evidence>
<dbReference type="EMBL" id="FNAE01000005">
    <property type="protein sequence ID" value="SDF00316.1"/>
    <property type="molecule type" value="Genomic_DNA"/>
</dbReference>
<dbReference type="InterPro" id="IPR010282">
    <property type="entry name" value="Uncharacterised_HutD/Ves"/>
</dbReference>
<dbReference type="PANTHER" id="PTHR37943:SF1">
    <property type="entry name" value="PROTEIN VES"/>
    <property type="match status" value="1"/>
</dbReference>
<name>A0A1G7HJ09_9GAMM</name>
<accession>A0A1G7HJ09</accession>
<dbReference type="SUPFAM" id="SSF51182">
    <property type="entry name" value="RmlC-like cupins"/>
    <property type="match status" value="1"/>
</dbReference>
<organism evidence="2 3">
    <name type="scientific">Ectopseudomonas alcaliphila</name>
    <dbReference type="NCBI Taxonomy" id="101564"/>
    <lineage>
        <taxon>Bacteria</taxon>
        <taxon>Pseudomonadati</taxon>
        <taxon>Pseudomonadota</taxon>
        <taxon>Gammaproteobacteria</taxon>
        <taxon>Pseudomonadales</taxon>
        <taxon>Pseudomonadaceae</taxon>
        <taxon>Ectopseudomonas</taxon>
    </lineage>
</organism>
<dbReference type="CDD" id="cd20293">
    <property type="entry name" value="cupin_HutD_N"/>
    <property type="match status" value="1"/>
</dbReference>